<dbReference type="InterPro" id="IPR013766">
    <property type="entry name" value="Thioredoxin_domain"/>
</dbReference>
<dbReference type="SUPFAM" id="SSF52833">
    <property type="entry name" value="Thioredoxin-like"/>
    <property type="match status" value="1"/>
</dbReference>
<evidence type="ECO:0000256" key="1">
    <source>
        <dbReference type="ARBA" id="ARBA00008987"/>
    </source>
</evidence>
<keyword evidence="2" id="KW-0676">Redox-active center</keyword>
<evidence type="ECO:0000313" key="5">
    <source>
        <dbReference type="Proteomes" id="UP000295832"/>
    </source>
</evidence>
<comment type="similarity">
    <text evidence="1">Belongs to the thioredoxin family.</text>
</comment>
<organism evidence="4 5">
    <name type="scientific">Orenia marismortui</name>
    <dbReference type="NCBI Taxonomy" id="46469"/>
    <lineage>
        <taxon>Bacteria</taxon>
        <taxon>Bacillati</taxon>
        <taxon>Bacillota</taxon>
        <taxon>Clostridia</taxon>
        <taxon>Halanaerobiales</taxon>
        <taxon>Halobacteroidaceae</taxon>
        <taxon>Orenia</taxon>
    </lineage>
</organism>
<gene>
    <name evidence="4" type="ORF">C7959_13226</name>
</gene>
<dbReference type="EMBL" id="SOEG01000032">
    <property type="protein sequence ID" value="TDX48231.1"/>
    <property type="molecule type" value="Genomic_DNA"/>
</dbReference>
<dbReference type="Gene3D" id="3.40.30.10">
    <property type="entry name" value="Glutaredoxin"/>
    <property type="match status" value="1"/>
</dbReference>
<dbReference type="PANTHER" id="PTHR45663">
    <property type="entry name" value="GEO12009P1"/>
    <property type="match status" value="1"/>
</dbReference>
<accession>A0A4R8GZX1</accession>
<proteinExistence type="inferred from homology"/>
<dbReference type="Proteomes" id="UP000295832">
    <property type="component" value="Unassembled WGS sequence"/>
</dbReference>
<dbReference type="InterPro" id="IPR036249">
    <property type="entry name" value="Thioredoxin-like_sf"/>
</dbReference>
<dbReference type="GO" id="GO:0005737">
    <property type="term" value="C:cytoplasm"/>
    <property type="evidence" value="ECO:0007669"/>
    <property type="project" value="TreeGrafter"/>
</dbReference>
<protein>
    <submittedName>
        <fullName evidence="4">Thioredoxin 1</fullName>
    </submittedName>
</protein>
<dbReference type="RefSeq" id="WP_134118367.1">
    <property type="nucleotide sequence ID" value="NZ_SOEG01000032.1"/>
</dbReference>
<dbReference type="Pfam" id="PF00085">
    <property type="entry name" value="Thioredoxin"/>
    <property type="match status" value="1"/>
</dbReference>
<dbReference type="STRING" id="926561.GCA_000379025_02427"/>
<dbReference type="PANTHER" id="PTHR45663:SF11">
    <property type="entry name" value="GEO12009P1"/>
    <property type="match status" value="1"/>
</dbReference>
<reference evidence="4 5" key="1">
    <citation type="submission" date="2019-03" db="EMBL/GenBank/DDBJ databases">
        <title>Subsurface microbial communities from deep shales in Ohio and West Virginia, USA.</title>
        <authorList>
            <person name="Wrighton K."/>
        </authorList>
    </citation>
    <scope>NUCLEOTIDE SEQUENCE [LARGE SCALE GENOMIC DNA]</scope>
    <source>
        <strain evidence="4 5">MSL 6dP</strain>
    </source>
</reference>
<evidence type="ECO:0000256" key="2">
    <source>
        <dbReference type="ARBA" id="ARBA00023284"/>
    </source>
</evidence>
<feature type="domain" description="Thioredoxin" evidence="3">
    <location>
        <begin position="1"/>
        <end position="105"/>
    </location>
</feature>
<comment type="caution">
    <text evidence="4">The sequence shown here is derived from an EMBL/GenBank/DDBJ whole genome shotgun (WGS) entry which is preliminary data.</text>
</comment>
<keyword evidence="5" id="KW-1185">Reference proteome</keyword>
<sequence>MEFTKVTSESFEHKVLGAEVPVLLEFSYKYCSACQEVKEFLKDNIDIEEIKILEIDISTNQKMAEKYNVDKTPTLLLFSHGKERGRHIGYLDQDELEELLSQLSIISRIKEIIMELF</sequence>
<dbReference type="GO" id="GO:0015035">
    <property type="term" value="F:protein-disulfide reductase activity"/>
    <property type="evidence" value="ECO:0007669"/>
    <property type="project" value="TreeGrafter"/>
</dbReference>
<dbReference type="PROSITE" id="PS51352">
    <property type="entry name" value="THIOREDOXIN_2"/>
    <property type="match status" value="1"/>
</dbReference>
<evidence type="ECO:0000259" key="3">
    <source>
        <dbReference type="PROSITE" id="PS51352"/>
    </source>
</evidence>
<name>A0A4R8GZX1_9FIRM</name>
<evidence type="ECO:0000313" key="4">
    <source>
        <dbReference type="EMBL" id="TDX48231.1"/>
    </source>
</evidence>
<dbReference type="CDD" id="cd02947">
    <property type="entry name" value="TRX_family"/>
    <property type="match status" value="1"/>
</dbReference>
<dbReference type="AlphaFoldDB" id="A0A4R8GZX1"/>